<evidence type="ECO:0000256" key="7">
    <source>
        <dbReference type="RuleBase" id="RU000461"/>
    </source>
</evidence>
<reference evidence="9" key="1">
    <citation type="submission" date="2022-10" db="EMBL/GenBank/DDBJ databases">
        <title>Determination and structural analysis of whole genome sequence of Sarocladium strictum F4-1.</title>
        <authorList>
            <person name="Hu L."/>
            <person name="Jiang Y."/>
        </authorList>
    </citation>
    <scope>NUCLEOTIDE SEQUENCE</scope>
    <source>
        <strain evidence="9">F4-1</strain>
    </source>
</reference>
<evidence type="ECO:0008006" key="11">
    <source>
        <dbReference type="Google" id="ProtNLM"/>
    </source>
</evidence>
<proteinExistence type="inferred from homology"/>
<dbReference type="InterPro" id="IPR017972">
    <property type="entry name" value="Cyt_P450_CS"/>
</dbReference>
<keyword evidence="8" id="KW-0812">Transmembrane</keyword>
<dbReference type="PRINTS" id="PR00463">
    <property type="entry name" value="EP450I"/>
</dbReference>
<dbReference type="InterPro" id="IPR050121">
    <property type="entry name" value="Cytochrome_P450_monoxygenase"/>
</dbReference>
<keyword evidence="7" id="KW-0503">Monooxygenase</keyword>
<evidence type="ECO:0000256" key="6">
    <source>
        <dbReference type="PIRSR" id="PIRSR602401-1"/>
    </source>
</evidence>
<name>A0AA39L4V4_SARSR</name>
<dbReference type="SUPFAM" id="SSF48264">
    <property type="entry name" value="Cytochrome P450"/>
    <property type="match status" value="1"/>
</dbReference>
<gene>
    <name evidence="9" type="ORF">NLU13_8316</name>
</gene>
<dbReference type="InterPro" id="IPR001128">
    <property type="entry name" value="Cyt_P450"/>
</dbReference>
<feature type="binding site" description="axial binding residue" evidence="6">
    <location>
        <position position="528"/>
    </location>
    <ligand>
        <name>heme</name>
        <dbReference type="ChEBI" id="CHEBI:30413"/>
    </ligand>
    <ligandPart>
        <name>Fe</name>
        <dbReference type="ChEBI" id="CHEBI:18248"/>
    </ligandPart>
</feature>
<dbReference type="AlphaFoldDB" id="A0AA39L4V4"/>
<keyword evidence="3 6" id="KW-0349">Heme</keyword>
<comment type="similarity">
    <text evidence="2 7">Belongs to the cytochrome P450 family.</text>
</comment>
<dbReference type="Gene3D" id="1.10.630.10">
    <property type="entry name" value="Cytochrome P450"/>
    <property type="match status" value="1"/>
</dbReference>
<evidence type="ECO:0000256" key="3">
    <source>
        <dbReference type="ARBA" id="ARBA00022617"/>
    </source>
</evidence>
<dbReference type="InterPro" id="IPR002401">
    <property type="entry name" value="Cyt_P450_E_grp-I"/>
</dbReference>
<keyword evidence="8" id="KW-0472">Membrane</keyword>
<dbReference type="GO" id="GO:0005506">
    <property type="term" value="F:iron ion binding"/>
    <property type="evidence" value="ECO:0007669"/>
    <property type="project" value="InterPro"/>
</dbReference>
<accession>A0AA39L4V4</accession>
<dbReference type="GO" id="GO:0016705">
    <property type="term" value="F:oxidoreductase activity, acting on paired donors, with incorporation or reduction of molecular oxygen"/>
    <property type="evidence" value="ECO:0007669"/>
    <property type="project" value="InterPro"/>
</dbReference>
<dbReference type="EMBL" id="JAPDFR010000008">
    <property type="protein sequence ID" value="KAK0384228.1"/>
    <property type="molecule type" value="Genomic_DNA"/>
</dbReference>
<dbReference type="InterPro" id="IPR036396">
    <property type="entry name" value="Cyt_P450_sf"/>
</dbReference>
<dbReference type="PANTHER" id="PTHR24305:SF232">
    <property type="entry name" value="P450, PUTATIVE (EUROFUNG)-RELATED"/>
    <property type="match status" value="1"/>
</dbReference>
<dbReference type="PANTHER" id="PTHR24305">
    <property type="entry name" value="CYTOCHROME P450"/>
    <property type="match status" value="1"/>
</dbReference>
<evidence type="ECO:0000313" key="10">
    <source>
        <dbReference type="Proteomes" id="UP001175261"/>
    </source>
</evidence>
<dbReference type="Pfam" id="PF00067">
    <property type="entry name" value="p450"/>
    <property type="match status" value="2"/>
</dbReference>
<comment type="cofactor">
    <cofactor evidence="1 6">
        <name>heme</name>
        <dbReference type="ChEBI" id="CHEBI:30413"/>
    </cofactor>
</comment>
<keyword evidence="10" id="KW-1185">Reference proteome</keyword>
<dbReference type="PROSITE" id="PS00086">
    <property type="entry name" value="CYTOCHROME_P450"/>
    <property type="match status" value="1"/>
</dbReference>
<feature type="transmembrane region" description="Helical" evidence="8">
    <location>
        <begin position="12"/>
        <end position="29"/>
    </location>
</feature>
<comment type="caution">
    <text evidence="9">The sequence shown here is derived from an EMBL/GenBank/DDBJ whole genome shotgun (WGS) entry which is preliminary data.</text>
</comment>
<evidence type="ECO:0000256" key="1">
    <source>
        <dbReference type="ARBA" id="ARBA00001971"/>
    </source>
</evidence>
<evidence type="ECO:0000256" key="2">
    <source>
        <dbReference type="ARBA" id="ARBA00010617"/>
    </source>
</evidence>
<evidence type="ECO:0000313" key="9">
    <source>
        <dbReference type="EMBL" id="KAK0384228.1"/>
    </source>
</evidence>
<sequence>MLTLSTDSVSPLGLVAGGFCVSLVLYGLYRWALPKPLAGIPYNKEATTRLMGDLPDLSAYHKSQGEQRQWFPLQNIKLNSPICQVFIRPFGAPRVLLTDFRETQDIFTKRLKEFDRGTRAQEAWEGIIPHMMLSYHTTDPRFRKHREIMKDLMSPSFLTQISAPEIYSKVDTMVQLWQQKAQHAAERSFDGKPDIQRAALDAIVAVSFGLDEKDSASRQQLDDLLSRPAGGVAVVDAAKGVVEFPVVPLPKELEATLTVIESVSVGFSSPIPRWHHWYLRQVDPLKSAAKIREEWTRREIDKAVKAIIEDGSENASATRSALEFMVLREAGAAKKAGRPPRFHRRMIYDELFGYIIAGHDTTSATLAIGFTLIADAPDVQAKLRSIIRTTFASALAEHRQPTVTEITSSNIPYLDAVIEENLRCGAVVPIITRNAMVDTTILGHAIPKGTQVYFLFNGPGYWKPEIPAPEHTRSASSQKSKDRYGVWNAEDVGQFVPERWIDVDENGVESYNPNKGPFHTFGGGIRGCFGKRLAYIQLRIFWVLLIWNFEFLPVAPEIRNNKVLEVVTTEPVNTFIRLRNINY</sequence>
<keyword evidence="8" id="KW-1133">Transmembrane helix</keyword>
<evidence type="ECO:0000256" key="8">
    <source>
        <dbReference type="SAM" id="Phobius"/>
    </source>
</evidence>
<keyword evidence="4 6" id="KW-0479">Metal-binding</keyword>
<protein>
    <recommendedName>
        <fullName evidence="11">Cytochrome P450</fullName>
    </recommendedName>
</protein>
<keyword evidence="5 6" id="KW-0408">Iron</keyword>
<dbReference type="GO" id="GO:0020037">
    <property type="term" value="F:heme binding"/>
    <property type="evidence" value="ECO:0007669"/>
    <property type="project" value="InterPro"/>
</dbReference>
<evidence type="ECO:0000256" key="5">
    <source>
        <dbReference type="ARBA" id="ARBA00023004"/>
    </source>
</evidence>
<organism evidence="9 10">
    <name type="scientific">Sarocladium strictum</name>
    <name type="common">Black bundle disease fungus</name>
    <name type="synonym">Acremonium strictum</name>
    <dbReference type="NCBI Taxonomy" id="5046"/>
    <lineage>
        <taxon>Eukaryota</taxon>
        <taxon>Fungi</taxon>
        <taxon>Dikarya</taxon>
        <taxon>Ascomycota</taxon>
        <taxon>Pezizomycotina</taxon>
        <taxon>Sordariomycetes</taxon>
        <taxon>Hypocreomycetidae</taxon>
        <taxon>Hypocreales</taxon>
        <taxon>Sarocladiaceae</taxon>
        <taxon>Sarocladium</taxon>
    </lineage>
</organism>
<dbReference type="PRINTS" id="PR00385">
    <property type="entry name" value="P450"/>
</dbReference>
<keyword evidence="7" id="KW-0560">Oxidoreductase</keyword>
<dbReference type="Proteomes" id="UP001175261">
    <property type="component" value="Unassembled WGS sequence"/>
</dbReference>
<dbReference type="GO" id="GO:0004497">
    <property type="term" value="F:monooxygenase activity"/>
    <property type="evidence" value="ECO:0007669"/>
    <property type="project" value="UniProtKB-KW"/>
</dbReference>
<evidence type="ECO:0000256" key="4">
    <source>
        <dbReference type="ARBA" id="ARBA00022723"/>
    </source>
</evidence>